<gene>
    <name evidence="2" type="ORF">B9T62_13675</name>
</gene>
<dbReference type="Pfam" id="PF20563">
    <property type="entry name" value="DUF6773"/>
    <property type="match status" value="1"/>
</dbReference>
<dbReference type="OrthoDB" id="2628928at2"/>
<dbReference type="KEGG" id="pdh:B9T62_13675"/>
<feature type="transmembrane region" description="Helical" evidence="1">
    <location>
        <begin position="50"/>
        <end position="70"/>
    </location>
</feature>
<accession>A0A2Z2K8T3</accession>
<evidence type="ECO:0000313" key="3">
    <source>
        <dbReference type="Proteomes" id="UP000249890"/>
    </source>
</evidence>
<proteinExistence type="predicted"/>
<dbReference type="InterPro" id="IPR046664">
    <property type="entry name" value="DUF6773"/>
</dbReference>
<name>A0A2Z2K8T3_9BACL</name>
<organism evidence="2 3">
    <name type="scientific">Paenibacillus donghaensis</name>
    <dbReference type="NCBI Taxonomy" id="414771"/>
    <lineage>
        <taxon>Bacteria</taxon>
        <taxon>Bacillati</taxon>
        <taxon>Bacillota</taxon>
        <taxon>Bacilli</taxon>
        <taxon>Bacillales</taxon>
        <taxon>Paenibacillaceae</taxon>
        <taxon>Paenibacillus</taxon>
    </lineage>
</organism>
<keyword evidence="3" id="KW-1185">Reference proteome</keyword>
<evidence type="ECO:0000256" key="1">
    <source>
        <dbReference type="SAM" id="Phobius"/>
    </source>
</evidence>
<dbReference type="RefSeq" id="WP_087915736.1">
    <property type="nucleotide sequence ID" value="NZ_CP021780.1"/>
</dbReference>
<keyword evidence="1" id="KW-0812">Transmembrane</keyword>
<keyword evidence="1" id="KW-1133">Transmembrane helix</keyword>
<dbReference type="Proteomes" id="UP000249890">
    <property type="component" value="Chromosome"/>
</dbReference>
<sequence length="157" mass="17606">MLKQRQGKVKDERIMAEVNRFSAHGFAIVMVGLLVSLVVKIWILELDVSAYLDTFLILMAACLYVTVRNIRAGMFLLPDKPSEVKKLKSANLMGSALSAVIYTVLMFVYDLRGSGEVELWKEVSGALIGGVIFFFGTLGLQWLMLKWSNKNAEKELE</sequence>
<feature type="transmembrane region" description="Helical" evidence="1">
    <location>
        <begin position="90"/>
        <end position="111"/>
    </location>
</feature>
<feature type="transmembrane region" description="Helical" evidence="1">
    <location>
        <begin position="123"/>
        <end position="145"/>
    </location>
</feature>
<dbReference type="EMBL" id="CP021780">
    <property type="protein sequence ID" value="ASA21727.1"/>
    <property type="molecule type" value="Genomic_DNA"/>
</dbReference>
<evidence type="ECO:0000313" key="2">
    <source>
        <dbReference type="EMBL" id="ASA21727.1"/>
    </source>
</evidence>
<feature type="transmembrane region" description="Helical" evidence="1">
    <location>
        <begin position="21"/>
        <end position="44"/>
    </location>
</feature>
<reference evidence="2 3" key="1">
    <citation type="submission" date="2017-06" db="EMBL/GenBank/DDBJ databases">
        <title>Complete genome sequence of Paenibacillus donghaensis KCTC 13049T isolated from East Sea sediment, South Korea.</title>
        <authorList>
            <person name="Jung B.K."/>
            <person name="Hong S.-J."/>
            <person name="Shin J.-H."/>
        </authorList>
    </citation>
    <scope>NUCLEOTIDE SEQUENCE [LARGE SCALE GENOMIC DNA]</scope>
    <source>
        <strain evidence="2 3">KCTC 13049</strain>
    </source>
</reference>
<dbReference type="AlphaFoldDB" id="A0A2Z2K8T3"/>
<protein>
    <submittedName>
        <fullName evidence="2">Uncharacterized protein</fullName>
    </submittedName>
</protein>
<keyword evidence="1" id="KW-0472">Membrane</keyword>